<dbReference type="PIRSF" id="PIRSF003085">
    <property type="entry name" value="CMAS"/>
    <property type="match status" value="1"/>
</dbReference>
<name>A0A1G2DDQ7_9BACT</name>
<evidence type="ECO:0000256" key="6">
    <source>
        <dbReference type="SAM" id="Coils"/>
    </source>
</evidence>
<feature type="coiled-coil region" evidence="6">
    <location>
        <begin position="216"/>
        <end position="243"/>
    </location>
</feature>
<dbReference type="PANTHER" id="PTHR43667">
    <property type="entry name" value="CYCLOPROPANE-FATTY-ACYL-PHOSPHOLIPID SYNTHASE"/>
    <property type="match status" value="1"/>
</dbReference>
<keyword evidence="5" id="KW-0443">Lipid metabolism</keyword>
<evidence type="ECO:0008006" key="9">
    <source>
        <dbReference type="Google" id="ProtNLM"/>
    </source>
</evidence>
<gene>
    <name evidence="7" type="ORF">A3C93_02465</name>
</gene>
<keyword evidence="3" id="KW-0808">Transferase</keyword>
<dbReference type="InterPro" id="IPR050723">
    <property type="entry name" value="CFA/CMAS"/>
</dbReference>
<keyword evidence="2" id="KW-0489">Methyltransferase</keyword>
<comment type="caution">
    <text evidence="7">The sequence shown here is derived from an EMBL/GenBank/DDBJ whole genome shotgun (WGS) entry which is preliminary data.</text>
</comment>
<proteinExistence type="inferred from homology"/>
<comment type="similarity">
    <text evidence="1">Belongs to the CFA/CMAS family.</text>
</comment>
<dbReference type="GO" id="GO:0008168">
    <property type="term" value="F:methyltransferase activity"/>
    <property type="evidence" value="ECO:0007669"/>
    <property type="project" value="UniProtKB-KW"/>
</dbReference>
<evidence type="ECO:0000256" key="2">
    <source>
        <dbReference type="ARBA" id="ARBA00022603"/>
    </source>
</evidence>
<accession>A0A1G2DDQ7</accession>
<dbReference type="SUPFAM" id="SSF53335">
    <property type="entry name" value="S-adenosyl-L-methionine-dependent methyltransferases"/>
    <property type="match status" value="1"/>
</dbReference>
<evidence type="ECO:0000313" key="7">
    <source>
        <dbReference type="EMBL" id="OGZ11774.1"/>
    </source>
</evidence>
<evidence type="ECO:0000256" key="5">
    <source>
        <dbReference type="ARBA" id="ARBA00023098"/>
    </source>
</evidence>
<evidence type="ECO:0000313" key="8">
    <source>
        <dbReference type="Proteomes" id="UP000178636"/>
    </source>
</evidence>
<reference evidence="7 8" key="1">
    <citation type="journal article" date="2016" name="Nat. Commun.">
        <title>Thousands of microbial genomes shed light on interconnected biogeochemical processes in an aquifer system.</title>
        <authorList>
            <person name="Anantharaman K."/>
            <person name="Brown C.T."/>
            <person name="Hug L.A."/>
            <person name="Sharon I."/>
            <person name="Castelle C.J."/>
            <person name="Probst A.J."/>
            <person name="Thomas B.C."/>
            <person name="Singh A."/>
            <person name="Wilkins M.J."/>
            <person name="Karaoz U."/>
            <person name="Brodie E.L."/>
            <person name="Williams K.H."/>
            <person name="Hubbard S.S."/>
            <person name="Banfield J.F."/>
        </authorList>
    </citation>
    <scope>NUCLEOTIDE SEQUENCE [LARGE SCALE GENOMIC DNA]</scope>
</reference>
<evidence type="ECO:0000256" key="3">
    <source>
        <dbReference type="ARBA" id="ARBA00022679"/>
    </source>
</evidence>
<dbReference type="GO" id="GO:0008610">
    <property type="term" value="P:lipid biosynthetic process"/>
    <property type="evidence" value="ECO:0007669"/>
    <property type="project" value="InterPro"/>
</dbReference>
<dbReference type="AlphaFoldDB" id="A0A1G2DDQ7"/>
<evidence type="ECO:0000256" key="1">
    <source>
        <dbReference type="ARBA" id="ARBA00010815"/>
    </source>
</evidence>
<sequence length="405" mass="46788">MLLKAVIGRAIDRLGKGVLAVKFPDGTLRGDWAKAEVTIEIVKRRALWRTIFFGYVGFMESYFNGAINIGGKAPDPLSRLINLTYENPLSNKNPILKVMQWVYEWRKDNSSFRRARKNAEAHYNLPAEFFRLFLGETYGYTEGYFARGDESQDEAQRAKFDLICRKLLLEPGMKVNEVGSGWGYGAVHAAKHYGVEVVNYGLVDEQNRIMREMIAKEGLGERVAVVKKDYRELENEKEVYDRHVSIGVMEHAGFRCHESWIRAIASALKPGGVGVISTMARGKRQFTEYLITKHIFPGGYIPSIPELTKLLFKYDLHIVHEEDLRWHYGKTCALWLEDFRKNWEKIAALDRKRFTERFRRTWEMYLAGSAATFFHPKQNLSVYHLVFTKGRSAVYPRDRRVLSPA</sequence>
<dbReference type="Proteomes" id="UP000178636">
    <property type="component" value="Unassembled WGS sequence"/>
</dbReference>
<evidence type="ECO:0000256" key="4">
    <source>
        <dbReference type="ARBA" id="ARBA00022691"/>
    </source>
</evidence>
<protein>
    <recommendedName>
        <fullName evidence="9">Cyclopropane-fatty-acyl-phospholipid synthase</fullName>
    </recommendedName>
</protein>
<dbReference type="EMBL" id="MHLO01000029">
    <property type="protein sequence ID" value="OGZ11774.1"/>
    <property type="molecule type" value="Genomic_DNA"/>
</dbReference>
<dbReference type="Gene3D" id="3.40.50.150">
    <property type="entry name" value="Vaccinia Virus protein VP39"/>
    <property type="match status" value="1"/>
</dbReference>
<dbReference type="PANTHER" id="PTHR43667:SF2">
    <property type="entry name" value="FATTY ACID C-METHYL TRANSFERASE"/>
    <property type="match status" value="1"/>
</dbReference>
<dbReference type="CDD" id="cd02440">
    <property type="entry name" value="AdoMet_MTases"/>
    <property type="match status" value="1"/>
</dbReference>
<organism evidence="7 8">
    <name type="scientific">Candidatus Lloydbacteria bacterium RIFCSPHIGHO2_02_FULL_54_17</name>
    <dbReference type="NCBI Taxonomy" id="1798664"/>
    <lineage>
        <taxon>Bacteria</taxon>
        <taxon>Candidatus Lloydiibacteriota</taxon>
    </lineage>
</organism>
<dbReference type="InterPro" id="IPR003333">
    <property type="entry name" value="CMAS"/>
</dbReference>
<dbReference type="Pfam" id="PF02353">
    <property type="entry name" value="CMAS"/>
    <property type="match status" value="1"/>
</dbReference>
<dbReference type="GO" id="GO:0032259">
    <property type="term" value="P:methylation"/>
    <property type="evidence" value="ECO:0007669"/>
    <property type="project" value="UniProtKB-KW"/>
</dbReference>
<dbReference type="STRING" id="1798664.A3C93_02465"/>
<keyword evidence="4" id="KW-0949">S-adenosyl-L-methionine</keyword>
<dbReference type="InterPro" id="IPR029063">
    <property type="entry name" value="SAM-dependent_MTases_sf"/>
</dbReference>
<keyword evidence="6" id="KW-0175">Coiled coil</keyword>